<name>A0A9D4AJE3_9ROSI</name>
<reference evidence="1 2" key="1">
    <citation type="journal article" date="2021" name="Plant Biotechnol. J.">
        <title>Multi-omics assisted identification of the key and species-specific regulatory components of drought-tolerant mechanisms in Gossypium stocksii.</title>
        <authorList>
            <person name="Yu D."/>
            <person name="Ke L."/>
            <person name="Zhang D."/>
            <person name="Wu Y."/>
            <person name="Sun Y."/>
            <person name="Mei J."/>
            <person name="Sun J."/>
            <person name="Sun Y."/>
        </authorList>
    </citation>
    <scope>NUCLEOTIDE SEQUENCE [LARGE SCALE GENOMIC DNA]</scope>
    <source>
        <strain evidence="2">cv. E1</strain>
        <tissue evidence="1">Leaf</tissue>
    </source>
</reference>
<dbReference type="Proteomes" id="UP000828251">
    <property type="component" value="Unassembled WGS sequence"/>
</dbReference>
<accession>A0A9D4AJE3</accession>
<protein>
    <submittedName>
        <fullName evidence="1">Uncharacterized protein</fullName>
    </submittedName>
</protein>
<dbReference type="OrthoDB" id="10561518at2759"/>
<dbReference type="AlphaFoldDB" id="A0A9D4AJE3"/>
<sequence length="113" mass="13026">QKCPVLTRFKVCPVRIRPCRRRVRVGHQYDTGTRGFSPCRCFLEVHNHHPLPVTQAAGPLIRELHDGNAKFFSKMAQSITGKTSGIDKERILQKHYRRLIKSDNTIFHVCNFG</sequence>
<evidence type="ECO:0000313" key="2">
    <source>
        <dbReference type="Proteomes" id="UP000828251"/>
    </source>
</evidence>
<proteinExistence type="predicted"/>
<comment type="caution">
    <text evidence="1">The sequence shown here is derived from an EMBL/GenBank/DDBJ whole genome shotgun (WGS) entry which is preliminary data.</text>
</comment>
<gene>
    <name evidence="1" type="ORF">J1N35_006284</name>
</gene>
<organism evidence="1 2">
    <name type="scientific">Gossypium stocksii</name>
    <dbReference type="NCBI Taxonomy" id="47602"/>
    <lineage>
        <taxon>Eukaryota</taxon>
        <taxon>Viridiplantae</taxon>
        <taxon>Streptophyta</taxon>
        <taxon>Embryophyta</taxon>
        <taxon>Tracheophyta</taxon>
        <taxon>Spermatophyta</taxon>
        <taxon>Magnoliopsida</taxon>
        <taxon>eudicotyledons</taxon>
        <taxon>Gunneridae</taxon>
        <taxon>Pentapetalae</taxon>
        <taxon>rosids</taxon>
        <taxon>malvids</taxon>
        <taxon>Malvales</taxon>
        <taxon>Malvaceae</taxon>
        <taxon>Malvoideae</taxon>
        <taxon>Gossypium</taxon>
    </lineage>
</organism>
<feature type="non-terminal residue" evidence="1">
    <location>
        <position position="1"/>
    </location>
</feature>
<dbReference type="EMBL" id="JAIQCV010000002">
    <property type="protein sequence ID" value="KAH1123124.1"/>
    <property type="molecule type" value="Genomic_DNA"/>
</dbReference>
<keyword evidence="2" id="KW-1185">Reference proteome</keyword>
<evidence type="ECO:0000313" key="1">
    <source>
        <dbReference type="EMBL" id="KAH1123124.1"/>
    </source>
</evidence>